<protein>
    <recommendedName>
        <fullName evidence="3">Cysteine-rich CWC</fullName>
    </recommendedName>
</protein>
<organism evidence="1 2">
    <name type="scientific">Candidatus Marimicrobium litorale</name>
    <dbReference type="NCBI Taxonomy" id="2518991"/>
    <lineage>
        <taxon>Bacteria</taxon>
        <taxon>Pseudomonadati</taxon>
        <taxon>Pseudomonadota</taxon>
        <taxon>Gammaproteobacteria</taxon>
        <taxon>Cellvibrionales</taxon>
        <taxon>Halieaceae</taxon>
        <taxon>Marimicrobium</taxon>
    </lineage>
</organism>
<dbReference type="InterPro" id="IPR032720">
    <property type="entry name" value="Cys_rich_CWC"/>
</dbReference>
<proteinExistence type="predicted"/>
<name>A0ABT3T4Z4_9GAMM</name>
<gene>
    <name evidence="1" type="ORF">EYC82_08245</name>
</gene>
<sequence length="71" mass="7534">MNPPDASASTCPLCGKDNQCAIAAGREPATCWCWSANLDPLARERAADTADQQCICAHCGRLENGERPDEG</sequence>
<dbReference type="EMBL" id="SHNO01000001">
    <property type="protein sequence ID" value="MCX2977343.1"/>
    <property type="molecule type" value="Genomic_DNA"/>
</dbReference>
<comment type="caution">
    <text evidence="1">The sequence shown here is derived from an EMBL/GenBank/DDBJ whole genome shotgun (WGS) entry which is preliminary data.</text>
</comment>
<evidence type="ECO:0008006" key="3">
    <source>
        <dbReference type="Google" id="ProtNLM"/>
    </source>
</evidence>
<dbReference type="Pfam" id="PF14375">
    <property type="entry name" value="Cys_rich_CWC"/>
    <property type="match status" value="1"/>
</dbReference>
<accession>A0ABT3T4Z4</accession>
<evidence type="ECO:0000313" key="1">
    <source>
        <dbReference type="EMBL" id="MCX2977343.1"/>
    </source>
</evidence>
<keyword evidence="2" id="KW-1185">Reference proteome</keyword>
<reference evidence="1" key="1">
    <citation type="submission" date="2019-02" db="EMBL/GenBank/DDBJ databases">
        <authorList>
            <person name="Li S.-H."/>
        </authorList>
    </citation>
    <scope>NUCLEOTIDE SEQUENCE</scope>
    <source>
        <strain evidence="1">IMCC11814</strain>
    </source>
</reference>
<evidence type="ECO:0000313" key="2">
    <source>
        <dbReference type="Proteomes" id="UP001143304"/>
    </source>
</evidence>
<dbReference type="Proteomes" id="UP001143304">
    <property type="component" value="Unassembled WGS sequence"/>
</dbReference>